<feature type="compositionally biased region" description="Polar residues" evidence="1">
    <location>
        <begin position="1"/>
        <end position="15"/>
    </location>
</feature>
<evidence type="ECO:0000313" key="2">
    <source>
        <dbReference type="EMBL" id="ODM89759.1"/>
    </source>
</evidence>
<comment type="caution">
    <text evidence="2">The sequence shown here is derived from an EMBL/GenBank/DDBJ whole genome shotgun (WGS) entry which is preliminary data.</text>
</comment>
<feature type="region of interest" description="Disordered" evidence="1">
    <location>
        <begin position="1"/>
        <end position="64"/>
    </location>
</feature>
<organism evidence="2 3">
    <name type="scientific">Orchesella cincta</name>
    <name type="common">Springtail</name>
    <name type="synonym">Podura cincta</name>
    <dbReference type="NCBI Taxonomy" id="48709"/>
    <lineage>
        <taxon>Eukaryota</taxon>
        <taxon>Metazoa</taxon>
        <taxon>Ecdysozoa</taxon>
        <taxon>Arthropoda</taxon>
        <taxon>Hexapoda</taxon>
        <taxon>Collembola</taxon>
        <taxon>Entomobryomorpha</taxon>
        <taxon>Entomobryoidea</taxon>
        <taxon>Orchesellidae</taxon>
        <taxon>Orchesellinae</taxon>
        <taxon>Orchesella</taxon>
    </lineage>
</organism>
<gene>
    <name evidence="2" type="ORF">Ocin01_16923</name>
</gene>
<evidence type="ECO:0000313" key="3">
    <source>
        <dbReference type="Proteomes" id="UP000094527"/>
    </source>
</evidence>
<name>A0A1D2M9Z6_ORCCI</name>
<proteinExistence type="predicted"/>
<reference evidence="2 3" key="1">
    <citation type="journal article" date="2016" name="Genome Biol. Evol.">
        <title>Gene Family Evolution Reflects Adaptation to Soil Environmental Stressors in the Genome of the Collembolan Orchesella cincta.</title>
        <authorList>
            <person name="Faddeeva-Vakhrusheva A."/>
            <person name="Derks M.F."/>
            <person name="Anvar S.Y."/>
            <person name="Agamennone V."/>
            <person name="Suring W."/>
            <person name="Smit S."/>
            <person name="van Straalen N.M."/>
            <person name="Roelofs D."/>
        </authorList>
    </citation>
    <scope>NUCLEOTIDE SEQUENCE [LARGE SCALE GENOMIC DNA]</scope>
    <source>
        <tissue evidence="2">Mixed pool</tissue>
    </source>
</reference>
<dbReference type="AlphaFoldDB" id="A0A1D2M9Z6"/>
<sequence length="126" mass="13953">MMEEVQLTQSQSGNNEYGGRNNKVIMTSASFGSPKASNSMSRDKSSGIHGEKRISSSKIQPSSASSVELLTKMAVQYSVYCQTDLSAQIARLEEYLQESIAKLEEQQSLFEIKEIETRESGTQVFT</sequence>
<feature type="compositionally biased region" description="Polar residues" evidence="1">
    <location>
        <begin position="24"/>
        <end position="40"/>
    </location>
</feature>
<dbReference type="EMBL" id="LJIJ01002395">
    <property type="protein sequence ID" value="ODM89759.1"/>
    <property type="molecule type" value="Genomic_DNA"/>
</dbReference>
<dbReference type="OrthoDB" id="2372305at2759"/>
<keyword evidence="3" id="KW-1185">Reference proteome</keyword>
<feature type="compositionally biased region" description="Basic and acidic residues" evidence="1">
    <location>
        <begin position="41"/>
        <end position="54"/>
    </location>
</feature>
<protein>
    <submittedName>
        <fullName evidence="2">Uncharacterized protein</fullName>
    </submittedName>
</protein>
<evidence type="ECO:0000256" key="1">
    <source>
        <dbReference type="SAM" id="MobiDB-lite"/>
    </source>
</evidence>
<dbReference type="Proteomes" id="UP000094527">
    <property type="component" value="Unassembled WGS sequence"/>
</dbReference>
<accession>A0A1D2M9Z6</accession>